<dbReference type="InterPro" id="IPR021739">
    <property type="entry name" value="SaV-like"/>
</dbReference>
<name>A0A382HH55_9ZZZZ</name>
<sequence>MAIKYAFSEDKVIRDLQKYVDSTYDQHYAKRKYQATQFIEDSGHGEGFCMGNILKYAQRYGRKGGKNRADLMKILHYGIIMLHIHDTESEDEVK</sequence>
<evidence type="ECO:0000313" key="1">
    <source>
        <dbReference type="EMBL" id="SVB86606.1"/>
    </source>
</evidence>
<proteinExistence type="predicted"/>
<dbReference type="EMBL" id="UINC01061239">
    <property type="protein sequence ID" value="SVB86606.1"/>
    <property type="molecule type" value="Genomic_DNA"/>
</dbReference>
<organism evidence="1">
    <name type="scientific">marine metagenome</name>
    <dbReference type="NCBI Taxonomy" id="408172"/>
    <lineage>
        <taxon>unclassified sequences</taxon>
        <taxon>metagenomes</taxon>
        <taxon>ecological metagenomes</taxon>
    </lineage>
</organism>
<dbReference type="AlphaFoldDB" id="A0A382HH55"/>
<dbReference type="Pfam" id="PF11753">
    <property type="entry name" value="DUF3310"/>
    <property type="match status" value="1"/>
</dbReference>
<reference evidence="1" key="1">
    <citation type="submission" date="2018-05" db="EMBL/GenBank/DDBJ databases">
        <authorList>
            <person name="Lanie J.A."/>
            <person name="Ng W.-L."/>
            <person name="Kazmierczak K.M."/>
            <person name="Andrzejewski T.M."/>
            <person name="Davidsen T.M."/>
            <person name="Wayne K.J."/>
            <person name="Tettelin H."/>
            <person name="Glass J.I."/>
            <person name="Rusch D."/>
            <person name="Podicherti R."/>
            <person name="Tsui H.-C.T."/>
            <person name="Winkler M.E."/>
        </authorList>
    </citation>
    <scope>NUCLEOTIDE SEQUENCE</scope>
</reference>
<protein>
    <recommendedName>
        <fullName evidence="2">DUF3310 domain-containing protein</fullName>
    </recommendedName>
</protein>
<accession>A0A382HH55</accession>
<gene>
    <name evidence="1" type="ORF">METZ01_LOCUS239460</name>
</gene>
<evidence type="ECO:0008006" key="2">
    <source>
        <dbReference type="Google" id="ProtNLM"/>
    </source>
</evidence>